<dbReference type="AlphaFoldDB" id="A0A3A4AQR7"/>
<dbReference type="RefSeq" id="WP_119927414.1">
    <property type="nucleotide sequence ID" value="NZ_QZEY01000005.1"/>
</dbReference>
<dbReference type="SUPFAM" id="SSF46565">
    <property type="entry name" value="Chaperone J-domain"/>
    <property type="match status" value="1"/>
</dbReference>
<proteinExistence type="predicted"/>
<evidence type="ECO:0000313" key="5">
    <source>
        <dbReference type="Proteomes" id="UP000265768"/>
    </source>
</evidence>
<evidence type="ECO:0000259" key="3">
    <source>
        <dbReference type="PROSITE" id="PS50076"/>
    </source>
</evidence>
<dbReference type="InterPro" id="IPR001623">
    <property type="entry name" value="DnaJ_domain"/>
</dbReference>
<sequence>MRDPFRDLRGQNAYDLLGVPADSTADVIDRAFRAQLQVWHPDKQSSEIARRAADERTRLLTVAREVLRRHRAEYDAYLREAAAGPGAAEPEEIVDDPWSEADLGRWREEPRFQAGPGLYHPDPHSWPAHEPPEDLWRRNRTFTGGPYGDAPEDAGGTLRDPWNEPASDPWNEPAGDPWADADPGLPAWAPTAPPPGPPQPPPRVAPTPRPLPASSAGCGCAFAVLLIAALIVAGVVVLMERVPKIPAEMAGEWRGVGLMTARDCGFFDAPARSGCGRKKHLIRLSLRAGADEAVVVLPLACRSTAEVREQQGRTVTLEPLGECPDGSLTFRLDRPGTGSAELRTASGPVPMRRVDPGERLRIPRQMEGRWRWGDVELLLDDERGDRNADPAGDRVGVARHRPGVRCTVVAISVKDRTATLLSGGGCGLPGDWRVTLSRPGSLTATFTAHLDPEDGFRGKRFKPAD</sequence>
<evidence type="ECO:0000313" key="4">
    <source>
        <dbReference type="EMBL" id="RJL32096.1"/>
    </source>
</evidence>
<evidence type="ECO:0000256" key="2">
    <source>
        <dbReference type="SAM" id="Phobius"/>
    </source>
</evidence>
<name>A0A3A4AQR7_9ACTN</name>
<keyword evidence="5" id="KW-1185">Reference proteome</keyword>
<dbReference type="InterPro" id="IPR036869">
    <property type="entry name" value="J_dom_sf"/>
</dbReference>
<gene>
    <name evidence="4" type="ORF">D5H75_16880</name>
</gene>
<protein>
    <submittedName>
        <fullName evidence="4">J domain-containing protein</fullName>
    </submittedName>
</protein>
<dbReference type="CDD" id="cd06257">
    <property type="entry name" value="DnaJ"/>
    <property type="match status" value="1"/>
</dbReference>
<dbReference type="Proteomes" id="UP000265768">
    <property type="component" value="Unassembled WGS sequence"/>
</dbReference>
<keyword evidence="2" id="KW-1133">Transmembrane helix</keyword>
<dbReference type="EMBL" id="QZEY01000005">
    <property type="protein sequence ID" value="RJL32096.1"/>
    <property type="molecule type" value="Genomic_DNA"/>
</dbReference>
<dbReference type="SMART" id="SM00271">
    <property type="entry name" value="DnaJ"/>
    <property type="match status" value="1"/>
</dbReference>
<feature type="domain" description="J" evidence="3">
    <location>
        <begin position="12"/>
        <end position="78"/>
    </location>
</feature>
<feature type="compositionally biased region" description="Pro residues" evidence="1">
    <location>
        <begin position="191"/>
        <end position="211"/>
    </location>
</feature>
<reference evidence="4 5" key="1">
    <citation type="submission" date="2018-09" db="EMBL/GenBank/DDBJ databases">
        <title>YIM 75507 draft genome.</title>
        <authorList>
            <person name="Tang S."/>
            <person name="Feng Y."/>
        </authorList>
    </citation>
    <scope>NUCLEOTIDE SEQUENCE [LARGE SCALE GENOMIC DNA]</scope>
    <source>
        <strain evidence="4 5">YIM 75507</strain>
    </source>
</reference>
<organism evidence="4 5">
    <name type="scientific">Bailinhaonella thermotolerans</name>
    <dbReference type="NCBI Taxonomy" id="1070861"/>
    <lineage>
        <taxon>Bacteria</taxon>
        <taxon>Bacillati</taxon>
        <taxon>Actinomycetota</taxon>
        <taxon>Actinomycetes</taxon>
        <taxon>Streptosporangiales</taxon>
        <taxon>Streptosporangiaceae</taxon>
        <taxon>Bailinhaonella</taxon>
    </lineage>
</organism>
<dbReference type="Gene3D" id="1.10.287.110">
    <property type="entry name" value="DnaJ domain"/>
    <property type="match status" value="1"/>
</dbReference>
<comment type="caution">
    <text evidence="4">The sequence shown here is derived from an EMBL/GenBank/DDBJ whole genome shotgun (WGS) entry which is preliminary data.</text>
</comment>
<keyword evidence="2" id="KW-0472">Membrane</keyword>
<feature type="transmembrane region" description="Helical" evidence="2">
    <location>
        <begin position="221"/>
        <end position="239"/>
    </location>
</feature>
<dbReference type="OrthoDB" id="3480839at2"/>
<dbReference type="Pfam" id="PF00226">
    <property type="entry name" value="DnaJ"/>
    <property type="match status" value="1"/>
</dbReference>
<feature type="region of interest" description="Disordered" evidence="1">
    <location>
        <begin position="112"/>
        <end position="211"/>
    </location>
</feature>
<evidence type="ECO:0000256" key="1">
    <source>
        <dbReference type="SAM" id="MobiDB-lite"/>
    </source>
</evidence>
<accession>A0A3A4AQR7</accession>
<keyword evidence="2" id="KW-0812">Transmembrane</keyword>
<dbReference type="PROSITE" id="PS50076">
    <property type="entry name" value="DNAJ_2"/>
    <property type="match status" value="1"/>
</dbReference>